<dbReference type="AlphaFoldDB" id="A0AAV0W6A1"/>
<dbReference type="PANTHER" id="PTHR37162:SF1">
    <property type="entry name" value="BED-TYPE DOMAIN-CONTAINING PROTEIN"/>
    <property type="match status" value="1"/>
</dbReference>
<feature type="domain" description="HAT C-terminal dimerisation" evidence="1">
    <location>
        <begin position="555"/>
        <end position="605"/>
    </location>
</feature>
<evidence type="ECO:0000313" key="2">
    <source>
        <dbReference type="EMBL" id="CAI6351349.1"/>
    </source>
</evidence>
<name>A0AAV0W6A1_9HEMI</name>
<proteinExistence type="predicted"/>
<organism evidence="2 3">
    <name type="scientific">Macrosiphum euphorbiae</name>
    <name type="common">potato aphid</name>
    <dbReference type="NCBI Taxonomy" id="13131"/>
    <lineage>
        <taxon>Eukaryota</taxon>
        <taxon>Metazoa</taxon>
        <taxon>Ecdysozoa</taxon>
        <taxon>Arthropoda</taxon>
        <taxon>Hexapoda</taxon>
        <taxon>Insecta</taxon>
        <taxon>Pterygota</taxon>
        <taxon>Neoptera</taxon>
        <taxon>Paraneoptera</taxon>
        <taxon>Hemiptera</taxon>
        <taxon>Sternorrhyncha</taxon>
        <taxon>Aphidomorpha</taxon>
        <taxon>Aphidoidea</taxon>
        <taxon>Aphididae</taxon>
        <taxon>Macrosiphini</taxon>
        <taxon>Macrosiphum</taxon>
    </lineage>
</organism>
<dbReference type="Proteomes" id="UP001160148">
    <property type="component" value="Unassembled WGS sequence"/>
</dbReference>
<dbReference type="EMBL" id="CARXXK010000001">
    <property type="protein sequence ID" value="CAI6351349.1"/>
    <property type="molecule type" value="Genomic_DNA"/>
</dbReference>
<accession>A0AAV0W6A1</accession>
<dbReference type="InterPro" id="IPR012337">
    <property type="entry name" value="RNaseH-like_sf"/>
</dbReference>
<dbReference type="Pfam" id="PF05699">
    <property type="entry name" value="Dimer_Tnp_hAT"/>
    <property type="match status" value="1"/>
</dbReference>
<gene>
    <name evidence="2" type="ORF">MEUPH1_LOCUS7703</name>
</gene>
<dbReference type="InterPro" id="IPR008906">
    <property type="entry name" value="HATC_C_dom"/>
</dbReference>
<comment type="caution">
    <text evidence="2">The sequence shown here is derived from an EMBL/GenBank/DDBJ whole genome shotgun (WGS) entry which is preliminary data.</text>
</comment>
<protein>
    <recommendedName>
        <fullName evidence="1">HAT C-terminal dimerisation domain-containing protein</fullName>
    </recommendedName>
</protein>
<sequence>MAPQYTQKFREEWMKDKNFKEWIVELDNDNTKVRCRFCKCDIRTKKYDLNQHLKTKKHLETSKNFSASRALTTFIKPITTKTAQAEGAICLFIAAHSSVLSCDHLGELCKNCFKSSEAADLMKLHRTKCTGIICNVLAPHFQNELKNKINNGPFSILIDESTDISVLKFLGITIMYFDTDMRQVTSTYLSLVEMESCDAEALVNAVKTTLHSKGLDIKKLCGIGTDNASVMVGINNGVYAKLKEDIPSLIHIPCICHSLQLAVSAAAAETLPRNIDYLIRETYNWFSHSTLRQAQYKNLFKAINDGHDPLKIVKACATRWLSIETAVSRILKQWVELKTLFGIAKQNEKCYMADTLHAMYCDPNNFAYLKFLYPILEEIQKVNKSFESNTADPSKLLTDLTNMVRSIAKRFINPQCRLNPLTANVDSYTMNNVYFGYEFEQILLSSKSSEDSKQQLKQRCLKFLQVLLKQLQQRVPKNIDVLEKVHLISIKNALQCIKEPLTPLAELFILEGSTIDKINVQWANIVSVKWVEKSNTVSFWGEVFNYTDASGLNPFAELSSLALRLLVLPWSNAEVERLFSQMNIVKTKLRNRMGPKLLDSILTVRAGLKRSKVCCSEYQLPSEVLKQIGTSFYYDKNVKDTSSTSNEGTIETIISNNEDNSIDDVGLLLNTEFNF</sequence>
<dbReference type="GO" id="GO:0046983">
    <property type="term" value="F:protein dimerization activity"/>
    <property type="evidence" value="ECO:0007669"/>
    <property type="project" value="InterPro"/>
</dbReference>
<evidence type="ECO:0000259" key="1">
    <source>
        <dbReference type="Pfam" id="PF05699"/>
    </source>
</evidence>
<evidence type="ECO:0000313" key="3">
    <source>
        <dbReference type="Proteomes" id="UP001160148"/>
    </source>
</evidence>
<reference evidence="2 3" key="1">
    <citation type="submission" date="2023-01" db="EMBL/GenBank/DDBJ databases">
        <authorList>
            <person name="Whitehead M."/>
        </authorList>
    </citation>
    <scope>NUCLEOTIDE SEQUENCE [LARGE SCALE GENOMIC DNA]</scope>
</reference>
<dbReference type="SUPFAM" id="SSF53098">
    <property type="entry name" value="Ribonuclease H-like"/>
    <property type="match status" value="1"/>
</dbReference>
<dbReference type="PANTHER" id="PTHR37162">
    <property type="entry name" value="HAT FAMILY DIMERISATION DOMAINCONTAINING PROTEIN-RELATED"/>
    <property type="match status" value="1"/>
</dbReference>
<keyword evidence="3" id="KW-1185">Reference proteome</keyword>